<dbReference type="InterPro" id="IPR007263">
    <property type="entry name" value="DCC1-like"/>
</dbReference>
<sequence>MKKITPQPLILFDGICNLCNSSVQFVLKKDKNKQFIFASIQSDAAKEILLQFSKNNSDLGSIFLIHKDHLYTKSSAILRIGKLLGRFYSLAIIFWVVPKPIRNWVYDYIAKNRYKWYGKKDECMIPTPEIKSRFLN</sequence>
<evidence type="ECO:0000313" key="2">
    <source>
        <dbReference type="Proteomes" id="UP001252186"/>
    </source>
</evidence>
<dbReference type="RefSeq" id="WP_311591523.1">
    <property type="nucleotide sequence ID" value="NZ_JAVRHV010000001.1"/>
</dbReference>
<evidence type="ECO:0000313" key="1">
    <source>
        <dbReference type="EMBL" id="MDT0551737.1"/>
    </source>
</evidence>
<protein>
    <submittedName>
        <fullName evidence="1">Thiol-disulfide oxidoreductase DCC family protein</fullName>
    </submittedName>
</protein>
<accession>A0ABU2Y0N9</accession>
<reference evidence="1 2" key="1">
    <citation type="submission" date="2023-09" db="EMBL/GenBank/DDBJ databases">
        <authorList>
            <person name="Rey-Velasco X."/>
        </authorList>
    </citation>
    <scope>NUCLEOTIDE SEQUENCE [LARGE SCALE GENOMIC DNA]</scope>
    <source>
        <strain evidence="1 2">P050</strain>
    </source>
</reference>
<dbReference type="InterPro" id="IPR052927">
    <property type="entry name" value="DCC_oxidoreductase"/>
</dbReference>
<dbReference type="Proteomes" id="UP001252186">
    <property type="component" value="Unassembled WGS sequence"/>
</dbReference>
<dbReference type="PANTHER" id="PTHR33639:SF2">
    <property type="entry name" value="DUF393 DOMAIN-CONTAINING PROTEIN"/>
    <property type="match status" value="1"/>
</dbReference>
<dbReference type="Pfam" id="PF04134">
    <property type="entry name" value="DCC1-like"/>
    <property type="match status" value="1"/>
</dbReference>
<name>A0ABU2Y0N9_9FLAO</name>
<proteinExistence type="predicted"/>
<dbReference type="EMBL" id="JAVRHV010000001">
    <property type="protein sequence ID" value="MDT0551737.1"/>
    <property type="molecule type" value="Genomic_DNA"/>
</dbReference>
<keyword evidence="2" id="KW-1185">Reference proteome</keyword>
<organism evidence="1 2">
    <name type="scientific">Urechidicola vernalis</name>
    <dbReference type="NCBI Taxonomy" id="3075600"/>
    <lineage>
        <taxon>Bacteria</taxon>
        <taxon>Pseudomonadati</taxon>
        <taxon>Bacteroidota</taxon>
        <taxon>Flavobacteriia</taxon>
        <taxon>Flavobacteriales</taxon>
        <taxon>Flavobacteriaceae</taxon>
        <taxon>Urechidicola</taxon>
    </lineage>
</organism>
<gene>
    <name evidence="1" type="ORF">RM519_00640</name>
</gene>
<comment type="caution">
    <text evidence="1">The sequence shown here is derived from an EMBL/GenBank/DDBJ whole genome shotgun (WGS) entry which is preliminary data.</text>
</comment>
<dbReference type="PANTHER" id="PTHR33639">
    <property type="entry name" value="THIOL-DISULFIDE OXIDOREDUCTASE DCC"/>
    <property type="match status" value="1"/>
</dbReference>